<dbReference type="Gene3D" id="2.20.200.10">
    <property type="entry name" value="Outer membrane efflux proteins (OEP)"/>
    <property type="match status" value="1"/>
</dbReference>
<evidence type="ECO:0000313" key="4">
    <source>
        <dbReference type="Proteomes" id="UP000583556"/>
    </source>
</evidence>
<dbReference type="InterPro" id="IPR003423">
    <property type="entry name" value="OMP_efflux"/>
</dbReference>
<dbReference type="PANTHER" id="PTHR30203:SF33">
    <property type="entry name" value="BLR4455 PROTEIN"/>
    <property type="match status" value="1"/>
</dbReference>
<evidence type="ECO:0000256" key="2">
    <source>
        <dbReference type="RuleBase" id="RU362097"/>
    </source>
</evidence>
<dbReference type="GO" id="GO:0015562">
    <property type="term" value="F:efflux transmembrane transporter activity"/>
    <property type="evidence" value="ECO:0007669"/>
    <property type="project" value="InterPro"/>
</dbReference>
<feature type="signal peptide" evidence="2">
    <location>
        <begin position="1"/>
        <end position="19"/>
    </location>
</feature>
<gene>
    <name evidence="3" type="ORF">HHL27_18215</name>
</gene>
<dbReference type="Pfam" id="PF02321">
    <property type="entry name" value="OEP"/>
    <property type="match status" value="2"/>
</dbReference>
<sequence length="484" mass="49995">MRAYLTPLALVCLASPAFAAKGDSTNVPMPPTLVGNASEAVLSKPIAPASGPAQTVVAGERVALSWWHAFGSVALDTLVDRALLANNEIAVAKANLAQAHELARAARGGALPQADLGYNVVRQRLSRTLSSPLNDPAPTIFSLHTAQVSVSYAPDLFGGNAARVRSAKAAERVAAERLAGQRNMIVANTILAVIQNAMLEAQEKAARTALNSNRELLDLTRRREALGAVGKADVAAQELALASAETTLAGLERVRRTNLAVLSVLLGEDPGTSLPSLPALADLRLPDRLPLALPSDLLAQRPDVAAAAATLEGAGADVKVAIAARLPVLSLSATAGGTAQTFSDMFRVGNPFWTLLGGLTAPLFHGGALKHQQKAAEAALEAAKASYRATALQSFADVSNALTALATDGDALDAAKRADDAASRNLDYAQRRLRIGVGGTFDVYVANAAAQSARSQAISAIAMRLSDSVALFTALGGNVQAEPK</sequence>
<accession>A0A7Y0BS85</accession>
<evidence type="ECO:0000256" key="1">
    <source>
        <dbReference type="ARBA" id="ARBA00007613"/>
    </source>
</evidence>
<proteinExistence type="inferred from homology"/>
<dbReference type="SUPFAM" id="SSF56954">
    <property type="entry name" value="Outer membrane efflux proteins (OEP)"/>
    <property type="match status" value="1"/>
</dbReference>
<dbReference type="Gene3D" id="1.20.1600.10">
    <property type="entry name" value="Outer membrane efflux proteins (OEP)"/>
    <property type="match status" value="1"/>
</dbReference>
<keyword evidence="2" id="KW-0449">Lipoprotein</keyword>
<dbReference type="AlphaFoldDB" id="A0A7Y0BS85"/>
<comment type="subcellular location">
    <subcellularLocation>
        <location evidence="2">Cell membrane</location>
        <topology evidence="2">Lipid-anchor</topology>
    </subcellularLocation>
</comment>
<dbReference type="NCBIfam" id="TIGR01845">
    <property type="entry name" value="outer_NodT"/>
    <property type="match status" value="1"/>
</dbReference>
<dbReference type="GO" id="GO:0005886">
    <property type="term" value="C:plasma membrane"/>
    <property type="evidence" value="ECO:0007669"/>
    <property type="project" value="UniProtKB-SubCell"/>
</dbReference>
<keyword evidence="2" id="KW-0472">Membrane</keyword>
<keyword evidence="4" id="KW-1185">Reference proteome</keyword>
<dbReference type="PANTHER" id="PTHR30203">
    <property type="entry name" value="OUTER MEMBRANE CATION EFFLUX PROTEIN"/>
    <property type="match status" value="1"/>
</dbReference>
<organism evidence="3 4">
    <name type="scientific">Novosphingobium olei</name>
    <dbReference type="NCBI Taxonomy" id="2728851"/>
    <lineage>
        <taxon>Bacteria</taxon>
        <taxon>Pseudomonadati</taxon>
        <taxon>Pseudomonadota</taxon>
        <taxon>Alphaproteobacteria</taxon>
        <taxon>Sphingomonadales</taxon>
        <taxon>Sphingomonadaceae</taxon>
        <taxon>Novosphingobium</taxon>
    </lineage>
</organism>
<comment type="caution">
    <text evidence="3">The sequence shown here is derived from an EMBL/GenBank/DDBJ whole genome shotgun (WGS) entry which is preliminary data.</text>
</comment>
<dbReference type="Proteomes" id="UP000583556">
    <property type="component" value="Unassembled WGS sequence"/>
</dbReference>
<keyword evidence="2" id="KW-0732">Signal</keyword>
<name>A0A7Y0BS85_9SPHN</name>
<protein>
    <submittedName>
        <fullName evidence="3">Efflux transporter outer membrane subunit</fullName>
    </submittedName>
</protein>
<keyword evidence="2" id="KW-1134">Transmembrane beta strand</keyword>
<dbReference type="EMBL" id="JABBGM010000011">
    <property type="protein sequence ID" value="NML95612.1"/>
    <property type="molecule type" value="Genomic_DNA"/>
</dbReference>
<keyword evidence="2" id="KW-0564">Palmitate</keyword>
<comment type="similarity">
    <text evidence="1 2">Belongs to the outer membrane factor (OMF) (TC 1.B.17) family.</text>
</comment>
<dbReference type="InterPro" id="IPR010131">
    <property type="entry name" value="MdtP/NodT-like"/>
</dbReference>
<feature type="chain" id="PRO_5031602099" evidence="2">
    <location>
        <begin position="20"/>
        <end position="484"/>
    </location>
</feature>
<keyword evidence="2" id="KW-0812">Transmembrane</keyword>
<dbReference type="RefSeq" id="WP_169494820.1">
    <property type="nucleotide sequence ID" value="NZ_JABBGM010000011.1"/>
</dbReference>
<reference evidence="3 4" key="1">
    <citation type="submission" date="2020-04" db="EMBL/GenBank/DDBJ databases">
        <title>Novosphingobium sp. TW-4 isolated from soil.</title>
        <authorList>
            <person name="Dahal R.H."/>
            <person name="Chaudhary D.K."/>
        </authorList>
    </citation>
    <scope>NUCLEOTIDE SEQUENCE [LARGE SCALE GENOMIC DNA]</scope>
    <source>
        <strain evidence="3 4">TW-4</strain>
    </source>
</reference>
<evidence type="ECO:0000313" key="3">
    <source>
        <dbReference type="EMBL" id="NML95612.1"/>
    </source>
</evidence>